<dbReference type="PANTHER" id="PTHR33116">
    <property type="entry name" value="REVERSE TRANSCRIPTASE ZINC-BINDING DOMAIN-CONTAINING PROTEIN-RELATED-RELATED"/>
    <property type="match status" value="1"/>
</dbReference>
<proteinExistence type="predicted"/>
<feature type="region of interest" description="Disordered" evidence="1">
    <location>
        <begin position="1"/>
        <end position="28"/>
    </location>
</feature>
<reference evidence="4" key="1">
    <citation type="journal article" date="2019" name="Sci. Rep.">
        <title>Draft genome of Tanacetum cinerariifolium, the natural source of mosquito coil.</title>
        <authorList>
            <person name="Yamashiro T."/>
            <person name="Shiraishi A."/>
            <person name="Satake H."/>
            <person name="Nakayama K."/>
        </authorList>
    </citation>
    <scope>NUCLEOTIDE SEQUENCE</scope>
</reference>
<comment type="caution">
    <text evidence="4">The sequence shown here is derived from an EMBL/GenBank/DDBJ whole genome shotgun (WGS) entry which is preliminary data.</text>
</comment>
<feature type="domain" description="Reverse transcriptase zinc-binding" evidence="3">
    <location>
        <begin position="505"/>
        <end position="555"/>
    </location>
</feature>
<dbReference type="EMBL" id="BKCJ010004422">
    <property type="protein sequence ID" value="GEU60955.1"/>
    <property type="molecule type" value="Genomic_DNA"/>
</dbReference>
<dbReference type="PANTHER" id="PTHR33116:SF79">
    <property type="entry name" value="REVERSE TRANSCRIPTASE DOMAIN, ZINC FINGER, CCHC-TYPE-RELATED"/>
    <property type="match status" value="1"/>
</dbReference>
<gene>
    <name evidence="4" type="ORF">Tci_032933</name>
</gene>
<keyword evidence="2" id="KW-1133">Transmembrane helix</keyword>
<evidence type="ECO:0000256" key="2">
    <source>
        <dbReference type="SAM" id="Phobius"/>
    </source>
</evidence>
<name>A0A6L2LLA5_TANCI</name>
<evidence type="ECO:0000256" key="1">
    <source>
        <dbReference type="SAM" id="MobiDB-lite"/>
    </source>
</evidence>
<keyword evidence="2" id="KW-0812">Transmembrane</keyword>
<dbReference type="Pfam" id="PF13966">
    <property type="entry name" value="zf-RVT"/>
    <property type="match status" value="1"/>
</dbReference>
<evidence type="ECO:0000259" key="3">
    <source>
        <dbReference type="Pfam" id="PF13966"/>
    </source>
</evidence>
<sequence>MEPLPKSPQLPAITPQRTPPFTVSAPPRPSPEVVDIVRCNHNKVLSTFTRKLLGCVVCFKPKDTEMETKIKPEYKKDKVVAVTSFSGHWNNDVGDCFMINIYGPQESTAKSSFWNRLVESGKFILFGEFNTVLHEYESKKANFGHSPFKLYNSWLSRDGFDDIVKSTWDSMETGNGSNKISSYVKLRNLKNAIKKWQVDVRKNDRSQKSANLFDIHDIEKKIDDGSASISDREKRIKLLQDIDKNENLEALDLIQKARIKWDIEGDKIFKFFHGIINIKRRTQAIADEVKNAVWECGSNKAPGPDGFSFTAPCAMSNAVNSGLIRGIKLSSSGIVLSHLIYADDVIITTDWNPHDIDNIIRVLPVFHLTSGLKINIHKSNIFSIRVTNDEISSMASRTGCAAGCFSFTYLGLSIDANINLTFSWQILIDCFQKRLSSWKANLLSIAFALDSFGVVLKILGIWRRYDIGTRNTAYLNDLLLEISQIDISVDEDTCTWVLSNDGTFSVKSARHRLPHRLNLSSRGLDIPTISCSSCNGNVESADHIFFECDLVKEIWCLVRKWCDISIPTFALYDTWNSWFSTWQVTKAQSRRLYVIFAAFFWWIWGYLNSVTFSSDSIKKGDLFDNIRASSFLLDL</sequence>
<dbReference type="InterPro" id="IPR026960">
    <property type="entry name" value="RVT-Znf"/>
</dbReference>
<evidence type="ECO:0000313" key="4">
    <source>
        <dbReference type="EMBL" id="GEU60955.1"/>
    </source>
</evidence>
<feature type="transmembrane region" description="Helical" evidence="2">
    <location>
        <begin position="592"/>
        <end position="612"/>
    </location>
</feature>
<feature type="transmembrane region" description="Helical" evidence="2">
    <location>
        <begin position="442"/>
        <end position="462"/>
    </location>
</feature>
<protein>
    <recommendedName>
        <fullName evidence="3">Reverse transcriptase zinc-binding domain-containing protein</fullName>
    </recommendedName>
</protein>
<organism evidence="4">
    <name type="scientific">Tanacetum cinerariifolium</name>
    <name type="common">Dalmatian daisy</name>
    <name type="synonym">Chrysanthemum cinerariifolium</name>
    <dbReference type="NCBI Taxonomy" id="118510"/>
    <lineage>
        <taxon>Eukaryota</taxon>
        <taxon>Viridiplantae</taxon>
        <taxon>Streptophyta</taxon>
        <taxon>Embryophyta</taxon>
        <taxon>Tracheophyta</taxon>
        <taxon>Spermatophyta</taxon>
        <taxon>Magnoliopsida</taxon>
        <taxon>eudicotyledons</taxon>
        <taxon>Gunneridae</taxon>
        <taxon>Pentapetalae</taxon>
        <taxon>asterids</taxon>
        <taxon>campanulids</taxon>
        <taxon>Asterales</taxon>
        <taxon>Asteraceae</taxon>
        <taxon>Asteroideae</taxon>
        <taxon>Anthemideae</taxon>
        <taxon>Anthemidinae</taxon>
        <taxon>Tanacetum</taxon>
    </lineage>
</organism>
<dbReference type="AlphaFoldDB" id="A0A6L2LLA5"/>
<keyword evidence="2" id="KW-0472">Membrane</keyword>
<accession>A0A6L2LLA5</accession>